<keyword evidence="4" id="KW-1133">Transmembrane helix</keyword>
<dbReference type="InterPro" id="IPR000001">
    <property type="entry name" value="Kringle"/>
</dbReference>
<keyword evidence="2" id="KW-1015">Disulfide bond</keyword>
<evidence type="ECO:0000259" key="5">
    <source>
        <dbReference type="PROSITE" id="PS50041"/>
    </source>
</evidence>
<name>A0A0R3TZ68_RODNA</name>
<gene>
    <name evidence="7" type="ORF">HNAJ_LOCUS13141</name>
</gene>
<reference evidence="9" key="1">
    <citation type="submission" date="2017-02" db="UniProtKB">
        <authorList>
            <consortium name="WormBaseParasite"/>
        </authorList>
    </citation>
    <scope>IDENTIFICATION</scope>
</reference>
<dbReference type="InterPro" id="IPR038178">
    <property type="entry name" value="Kringle_sf"/>
</dbReference>
<feature type="domain" description="C-type lectin" evidence="5">
    <location>
        <begin position="678"/>
        <end position="831"/>
    </location>
</feature>
<dbReference type="CDD" id="cd00037">
    <property type="entry name" value="CLECT"/>
    <property type="match status" value="3"/>
</dbReference>
<dbReference type="SUPFAM" id="SSF57440">
    <property type="entry name" value="Kringle-like"/>
    <property type="match status" value="1"/>
</dbReference>
<evidence type="ECO:0000256" key="4">
    <source>
        <dbReference type="SAM" id="Phobius"/>
    </source>
</evidence>
<dbReference type="PROSITE" id="PS50041">
    <property type="entry name" value="C_TYPE_LECTIN_2"/>
    <property type="match status" value="3"/>
</dbReference>
<evidence type="ECO:0000313" key="9">
    <source>
        <dbReference type="WBParaSite" id="HNAJ_0001316701-mRNA-1"/>
    </source>
</evidence>
<keyword evidence="8" id="KW-1185">Reference proteome</keyword>
<dbReference type="Gene3D" id="3.10.100.10">
    <property type="entry name" value="Mannose-Binding Protein A, subunit A"/>
    <property type="match status" value="3"/>
</dbReference>
<dbReference type="InterPro" id="IPR016186">
    <property type="entry name" value="C-type_lectin-like/link_sf"/>
</dbReference>
<feature type="domain" description="C-type lectin" evidence="5">
    <location>
        <begin position="1"/>
        <end position="91"/>
    </location>
</feature>
<dbReference type="InterPro" id="IPR050801">
    <property type="entry name" value="Ca-Dep_Lectins_ImmuneDev"/>
</dbReference>
<evidence type="ECO:0000313" key="7">
    <source>
        <dbReference type="EMBL" id="VDO15064.1"/>
    </source>
</evidence>
<dbReference type="Gene3D" id="2.40.20.10">
    <property type="entry name" value="Plasminogen Kringle 4"/>
    <property type="match status" value="1"/>
</dbReference>
<evidence type="ECO:0000256" key="1">
    <source>
        <dbReference type="ARBA" id="ARBA00022572"/>
    </source>
</evidence>
<dbReference type="InterPro" id="IPR016187">
    <property type="entry name" value="CTDL_fold"/>
</dbReference>
<evidence type="ECO:0000259" key="6">
    <source>
        <dbReference type="PROSITE" id="PS50070"/>
    </source>
</evidence>
<dbReference type="PANTHER" id="PTHR22801">
    <property type="entry name" value="LITHOSTATHINE"/>
    <property type="match status" value="1"/>
</dbReference>
<dbReference type="Proteomes" id="UP000278807">
    <property type="component" value="Unassembled WGS sequence"/>
</dbReference>
<sequence length="1291" mass="145596">MEIHDETTQEHLNVAISLLSWPVWIGLRRSITGSFEQLDSYRWLSSDRPLTYSNWATRQNSSDLTSLSEHRCVYLSTASLRIGNWERTDCSTARMGFGCQVPLSTSNVIDSAILRKAVTPIWDQPENPQGQICYLGTCYSLIHGMTHSDYYEDAKSGCGKQEIALPRNPLEVSFLRTLLRHRTNATHAWVGIEVTHSKDSLVFPRIAAITPWLTTAIHQSQSAFSDAYSSSEPEKICFVLDAMGNTSRPPFDRGACYEDEEDSWDGNREIYYDHMEEEEDFHKKVGFCTTPMTRTVGVCPKTNGHDAVVDWVMFGDKCYAVMSDCSGESVLASVKSPDVDMFINWLLPGDIENDESILIGGIVNETHPLSIKWQDGSIGGNFHRLNPRSLRLDGSLNGLCLAIEPKTGWWKAVDCEGHAAPRWRLCSVPVQPINPDLKTPPPEATKKKVSCPTDFLELKNRDEFVRCYSVRHGGLRSHGHDWRMAERACRRIVSVSGQTNRWEGHLASIANGIVFEEIISLLHKNGYIAGISKIGNNLPVHMLKPSELVWIGLSTSQNKPFWNNWTDGSQGDSEFFENRIRQEESIFTDTNSNFFEHGSCIALHLPSGSWYALRCTLDLGYLCQATPTSENQSDSSSTDHFDSPKCLLAFSAQQLPSPETGFIQDPDVDCGSEGFTYFNGQCFRVIVDKFMSFTDAQSYCHELGARHSKNGEAGLAVYRSEADQVFVASQLSNLPKLPPSPATYGRGSGSYSRLEVIWRRYHWVGMFLYRHAFHQVDERVPCYIAHELNRPLSTSVDGPLCVSMKGVPDTEHFGSLSLDMGCEERLPFVCSFEPSREYQRTKASSAVCPRGYATHHSAAVCISVMEFCPMQATTAIYSWPITLELTRRLNQCVIRQQPELVWPPCRHPIRLRGCELIYPLIIPKQASALILHRVHGSLFVKRWIVCLETFRNAALGIYSPLDWFESASSFKVNVAMVQRASGNAHALVHPAHQRCGLRRGHLFRFLKGCNLFLPSYRVHIGVRVLKCLKLAFQSISMTSYELDMVAVNCTRRLSPLCETDPLNPVDRRGEYYREHSTTRDQRDYVGDTMFTESNKACIRWDLIKPTNRSELEALQCAFHNEVLSAVSEVLEPNPYIPVNVESLAFQPVLSASSNWCRNPNGLRDRAFCYTSIDQWEYCQLPEMLPTTLVPPRSTFHDLLDDLLAISGAIFIPLFIVGLCLGLAICYCRKSRRCRSSNHTFQEMILRRVPFAWRWRRSGSQPCLLAESVSYSVGTAMISDSTTNLITSDPKA</sequence>
<feature type="domain" description="Kringle" evidence="6">
    <location>
        <begin position="1082"/>
        <end position="1183"/>
    </location>
</feature>
<evidence type="ECO:0000313" key="8">
    <source>
        <dbReference type="Proteomes" id="UP000278807"/>
    </source>
</evidence>
<keyword evidence="1 3" id="KW-0420">Kringle</keyword>
<feature type="domain" description="C-type lectin" evidence="5">
    <location>
        <begin position="466"/>
        <end position="624"/>
    </location>
</feature>
<keyword evidence="4" id="KW-0472">Membrane</keyword>
<reference evidence="7 8" key="2">
    <citation type="submission" date="2018-11" db="EMBL/GenBank/DDBJ databases">
        <authorList>
            <consortium name="Pathogen Informatics"/>
        </authorList>
    </citation>
    <scope>NUCLEOTIDE SEQUENCE [LARGE SCALE GENOMIC DNA]</scope>
</reference>
<dbReference type="InterPro" id="IPR001304">
    <property type="entry name" value="C-type_lectin-like"/>
</dbReference>
<dbReference type="EMBL" id="UZAE01015035">
    <property type="protein sequence ID" value="VDO15064.1"/>
    <property type="molecule type" value="Genomic_DNA"/>
</dbReference>
<keyword evidence="4" id="KW-0812">Transmembrane</keyword>
<evidence type="ECO:0000256" key="2">
    <source>
        <dbReference type="ARBA" id="ARBA00023157"/>
    </source>
</evidence>
<dbReference type="SMART" id="SM00034">
    <property type="entry name" value="CLECT"/>
    <property type="match status" value="3"/>
</dbReference>
<dbReference type="InterPro" id="IPR013806">
    <property type="entry name" value="Kringle-like"/>
</dbReference>
<dbReference type="WBParaSite" id="HNAJ_0001316701-mRNA-1">
    <property type="protein sequence ID" value="HNAJ_0001316701-mRNA-1"/>
    <property type="gene ID" value="HNAJ_0001316701"/>
</dbReference>
<dbReference type="PANTHER" id="PTHR22801:SF63">
    <property type="entry name" value="C-TYPE LECTIN DOMAIN-CONTAINING PROTEIN"/>
    <property type="match status" value="1"/>
</dbReference>
<feature type="transmembrane region" description="Helical" evidence="4">
    <location>
        <begin position="1202"/>
        <end position="1227"/>
    </location>
</feature>
<proteinExistence type="predicted"/>
<dbReference type="STRING" id="102285.A0A0R3TZ68"/>
<organism evidence="9">
    <name type="scientific">Rodentolepis nana</name>
    <name type="common">Dwarf tapeworm</name>
    <name type="synonym">Hymenolepis nana</name>
    <dbReference type="NCBI Taxonomy" id="102285"/>
    <lineage>
        <taxon>Eukaryota</taxon>
        <taxon>Metazoa</taxon>
        <taxon>Spiralia</taxon>
        <taxon>Lophotrochozoa</taxon>
        <taxon>Platyhelminthes</taxon>
        <taxon>Cestoda</taxon>
        <taxon>Eucestoda</taxon>
        <taxon>Cyclophyllidea</taxon>
        <taxon>Hymenolepididae</taxon>
        <taxon>Rodentolepis</taxon>
    </lineage>
</organism>
<evidence type="ECO:0000256" key="3">
    <source>
        <dbReference type="PROSITE-ProRule" id="PRU00121"/>
    </source>
</evidence>
<accession>A0A0R3TZ68</accession>
<dbReference type="OrthoDB" id="6251748at2759"/>
<comment type="caution">
    <text evidence="3">Lacks conserved residue(s) required for the propagation of feature annotation.</text>
</comment>
<dbReference type="Pfam" id="PF00059">
    <property type="entry name" value="Lectin_C"/>
    <property type="match status" value="1"/>
</dbReference>
<protein>
    <submittedName>
        <fullName evidence="9">C-type lectin domain-containing protein</fullName>
    </submittedName>
</protein>
<dbReference type="PROSITE" id="PS50070">
    <property type="entry name" value="KRINGLE_2"/>
    <property type="match status" value="1"/>
</dbReference>
<dbReference type="SUPFAM" id="SSF56436">
    <property type="entry name" value="C-type lectin-like"/>
    <property type="match status" value="4"/>
</dbReference>